<dbReference type="EMBL" id="JPKZ01002769">
    <property type="protein sequence ID" value="KHN75203.1"/>
    <property type="molecule type" value="Genomic_DNA"/>
</dbReference>
<proteinExistence type="predicted"/>
<accession>A0A0B2V0C8</accession>
<reference evidence="1 2" key="1">
    <citation type="submission" date="2014-11" db="EMBL/GenBank/DDBJ databases">
        <title>Genetic blueprint of the zoonotic pathogen Toxocara canis.</title>
        <authorList>
            <person name="Zhu X.-Q."/>
            <person name="Korhonen P.K."/>
            <person name="Cai H."/>
            <person name="Young N.D."/>
            <person name="Nejsum P."/>
            <person name="von Samson-Himmelstjerna G."/>
            <person name="Boag P.R."/>
            <person name="Tan P."/>
            <person name="Li Q."/>
            <person name="Min J."/>
            <person name="Yang Y."/>
            <person name="Wang X."/>
            <person name="Fang X."/>
            <person name="Hall R.S."/>
            <person name="Hofmann A."/>
            <person name="Sternberg P.W."/>
            <person name="Jex A.R."/>
            <person name="Gasser R.B."/>
        </authorList>
    </citation>
    <scope>NUCLEOTIDE SEQUENCE [LARGE SCALE GENOMIC DNA]</scope>
    <source>
        <strain evidence="1">PN_DK_2014</strain>
    </source>
</reference>
<organism evidence="1 2">
    <name type="scientific">Toxocara canis</name>
    <name type="common">Canine roundworm</name>
    <dbReference type="NCBI Taxonomy" id="6265"/>
    <lineage>
        <taxon>Eukaryota</taxon>
        <taxon>Metazoa</taxon>
        <taxon>Ecdysozoa</taxon>
        <taxon>Nematoda</taxon>
        <taxon>Chromadorea</taxon>
        <taxon>Rhabditida</taxon>
        <taxon>Spirurina</taxon>
        <taxon>Ascaridomorpha</taxon>
        <taxon>Ascaridoidea</taxon>
        <taxon>Toxocaridae</taxon>
        <taxon>Toxocara</taxon>
    </lineage>
</organism>
<keyword evidence="2" id="KW-1185">Reference proteome</keyword>
<sequence>MVDRLESLEIAVDSSRITGPKALNVTVKISALQYCGPSMLSSSESEKCSESGNLLERYLIMALPNAD</sequence>
<dbReference type="AlphaFoldDB" id="A0A0B2V0C8"/>
<dbReference type="Proteomes" id="UP000031036">
    <property type="component" value="Unassembled WGS sequence"/>
</dbReference>
<comment type="caution">
    <text evidence="1">The sequence shown here is derived from an EMBL/GenBank/DDBJ whole genome shotgun (WGS) entry which is preliminary data.</text>
</comment>
<protein>
    <submittedName>
        <fullName evidence="1">Uncharacterized protein</fullName>
    </submittedName>
</protein>
<name>A0A0B2V0C8_TOXCA</name>
<evidence type="ECO:0000313" key="2">
    <source>
        <dbReference type="Proteomes" id="UP000031036"/>
    </source>
</evidence>
<evidence type="ECO:0000313" key="1">
    <source>
        <dbReference type="EMBL" id="KHN75203.1"/>
    </source>
</evidence>
<gene>
    <name evidence="1" type="ORF">Tcan_17676</name>
</gene>